<dbReference type="PANTHER" id="PTHR30055">
    <property type="entry name" value="HTH-TYPE TRANSCRIPTIONAL REGULATOR RUTR"/>
    <property type="match status" value="1"/>
</dbReference>
<organism evidence="7 8">
    <name type="scientific">Mycolicibacter nonchromogenicus</name>
    <name type="common">Mycobacterium nonchromogenicum</name>
    <dbReference type="NCBI Taxonomy" id="1782"/>
    <lineage>
        <taxon>Bacteria</taxon>
        <taxon>Bacillati</taxon>
        <taxon>Actinomycetota</taxon>
        <taxon>Actinomycetes</taxon>
        <taxon>Mycobacteriales</taxon>
        <taxon>Mycobacteriaceae</taxon>
        <taxon>Mycolicibacter</taxon>
    </lineage>
</organism>
<evidence type="ECO:0000256" key="5">
    <source>
        <dbReference type="PROSITE-ProRule" id="PRU00335"/>
    </source>
</evidence>
<dbReference type="Pfam" id="PF13977">
    <property type="entry name" value="TetR_C_6"/>
    <property type="match status" value="1"/>
</dbReference>
<reference evidence="7 8" key="1">
    <citation type="submission" date="2016-01" db="EMBL/GenBank/DDBJ databases">
        <title>The new phylogeny of the genus Mycobacterium.</title>
        <authorList>
            <person name="Tarcisio F."/>
            <person name="Conor M."/>
            <person name="Antonella G."/>
            <person name="Elisabetta G."/>
            <person name="Giulia F.S."/>
            <person name="Sara T."/>
            <person name="Anna F."/>
            <person name="Clotilde B."/>
            <person name="Roberto B."/>
            <person name="Veronica D.S."/>
            <person name="Fabio R."/>
            <person name="Monica P."/>
            <person name="Olivier J."/>
            <person name="Enrico T."/>
            <person name="Nicola S."/>
        </authorList>
    </citation>
    <scope>NUCLEOTIDE SEQUENCE [LARGE SCALE GENOMIC DNA]</scope>
    <source>
        <strain evidence="7 8">DSM 44164</strain>
    </source>
</reference>
<keyword evidence="4" id="KW-0804">Transcription</keyword>
<dbReference type="InterPro" id="IPR001647">
    <property type="entry name" value="HTH_TetR"/>
</dbReference>
<dbReference type="Pfam" id="PF00440">
    <property type="entry name" value="TetR_N"/>
    <property type="match status" value="1"/>
</dbReference>
<keyword evidence="1" id="KW-0678">Repressor</keyword>
<evidence type="ECO:0000256" key="3">
    <source>
        <dbReference type="ARBA" id="ARBA00023125"/>
    </source>
</evidence>
<evidence type="ECO:0000313" key="8">
    <source>
        <dbReference type="Proteomes" id="UP000193108"/>
    </source>
</evidence>
<keyword evidence="2" id="KW-0805">Transcription regulation</keyword>
<dbReference type="GO" id="GO:0003700">
    <property type="term" value="F:DNA-binding transcription factor activity"/>
    <property type="evidence" value="ECO:0007669"/>
    <property type="project" value="TreeGrafter"/>
</dbReference>
<protein>
    <submittedName>
        <fullName evidence="7">TetR family transcriptional regulator</fullName>
    </submittedName>
</protein>
<dbReference type="SUPFAM" id="SSF46689">
    <property type="entry name" value="Homeodomain-like"/>
    <property type="match status" value="1"/>
</dbReference>
<dbReference type="Gene3D" id="1.10.10.60">
    <property type="entry name" value="Homeodomain-like"/>
    <property type="match status" value="1"/>
</dbReference>
<feature type="DNA-binding region" description="H-T-H motif" evidence="5">
    <location>
        <begin position="41"/>
        <end position="60"/>
    </location>
</feature>
<evidence type="ECO:0000256" key="2">
    <source>
        <dbReference type="ARBA" id="ARBA00023015"/>
    </source>
</evidence>
<dbReference type="PROSITE" id="PS50977">
    <property type="entry name" value="HTH_TETR_2"/>
    <property type="match status" value="1"/>
</dbReference>
<gene>
    <name evidence="7" type="ORF">AWC18_13685</name>
</gene>
<evidence type="ECO:0000259" key="6">
    <source>
        <dbReference type="PROSITE" id="PS50977"/>
    </source>
</evidence>
<proteinExistence type="predicted"/>
<dbReference type="InterPro" id="IPR050109">
    <property type="entry name" value="HTH-type_TetR-like_transc_reg"/>
</dbReference>
<dbReference type="GO" id="GO:0000976">
    <property type="term" value="F:transcription cis-regulatory region binding"/>
    <property type="evidence" value="ECO:0007669"/>
    <property type="project" value="TreeGrafter"/>
</dbReference>
<dbReference type="SUPFAM" id="SSF48498">
    <property type="entry name" value="Tetracyclin repressor-like, C-terminal domain"/>
    <property type="match status" value="1"/>
</dbReference>
<dbReference type="PANTHER" id="PTHR30055:SF226">
    <property type="entry name" value="HTH-TYPE TRANSCRIPTIONAL REGULATOR PKSA"/>
    <property type="match status" value="1"/>
</dbReference>
<comment type="caution">
    <text evidence="7">The sequence shown here is derived from an EMBL/GenBank/DDBJ whole genome shotgun (WGS) entry which is preliminary data.</text>
</comment>
<dbReference type="Gene3D" id="1.10.357.10">
    <property type="entry name" value="Tetracycline Repressor, domain 2"/>
    <property type="match status" value="1"/>
</dbReference>
<sequence length="214" mass="22989">MRDAAFRRVGRPRGARSGVTRERIVTAAGGVFGEFGYHATTFQAIAERAELTRPAINHYFPSKRLLYQAVLTQAETLLNQAVDQARREPTLVAQLSSIVAAFARLGEEDHAVAVFVVTAVVDAQRDPALRSLVGTIQVPTRAFLAAALTDAVERGELISTTGVAELTEMLLAVLWGITSYVALLARPGATAGVVATLQALLAQELWQLRQPVDG</sequence>
<keyword evidence="8" id="KW-1185">Reference proteome</keyword>
<dbReference type="EMBL" id="LQPI01000048">
    <property type="protein sequence ID" value="ORW19888.1"/>
    <property type="molecule type" value="Genomic_DNA"/>
</dbReference>
<dbReference type="InterPro" id="IPR036271">
    <property type="entry name" value="Tet_transcr_reg_TetR-rel_C_sf"/>
</dbReference>
<keyword evidence="3 5" id="KW-0238">DNA-binding</keyword>
<dbReference type="InterPro" id="IPR009057">
    <property type="entry name" value="Homeodomain-like_sf"/>
</dbReference>
<feature type="domain" description="HTH tetR-type" evidence="6">
    <location>
        <begin position="18"/>
        <end position="78"/>
    </location>
</feature>
<dbReference type="STRING" id="1782.AWC18_13685"/>
<dbReference type="AlphaFoldDB" id="A0A1X1Z9C8"/>
<dbReference type="InterPro" id="IPR039538">
    <property type="entry name" value="BetI_C"/>
</dbReference>
<evidence type="ECO:0000313" key="7">
    <source>
        <dbReference type="EMBL" id="ORW19888.1"/>
    </source>
</evidence>
<accession>A0A1X1Z9C8</accession>
<dbReference type="Proteomes" id="UP000193108">
    <property type="component" value="Unassembled WGS sequence"/>
</dbReference>
<dbReference type="PRINTS" id="PR00455">
    <property type="entry name" value="HTHTETR"/>
</dbReference>
<evidence type="ECO:0000256" key="4">
    <source>
        <dbReference type="ARBA" id="ARBA00023163"/>
    </source>
</evidence>
<evidence type="ECO:0000256" key="1">
    <source>
        <dbReference type="ARBA" id="ARBA00022491"/>
    </source>
</evidence>
<name>A0A1X1Z9C8_MYCNO</name>